<keyword evidence="8" id="KW-0804">Transcription</keyword>
<feature type="domain" description="CCT" evidence="12">
    <location>
        <begin position="198"/>
        <end position="240"/>
    </location>
</feature>
<sequence length="272" mass="31045">MSDTGSLHPEAQISKNHSNQHHGFYSEQKPIHSVNSQVHHAHVHDILVQGQNEGEFNVHPKAQYHGVDCGHLHMHYMHSQENPLCHSNGDGILEEQDEGDQDNNCMDEADVQSDGDNLSDHQPIVPPRTQGTNQLTLSYQGEVYVFDTVPPEKIQQVLLLLGGREAVAQTSISGFPFASPHYQKGLLDVSHRLNQPQRIASLTRFREKRKERCFDKKIRYSVRKEVAQRMRRHKGQFTSSKDTSEVLALEEHKWDSSEDWIQNTDGKHQEVV</sequence>
<evidence type="ECO:0000256" key="8">
    <source>
        <dbReference type="ARBA" id="ARBA00023163"/>
    </source>
</evidence>
<reference evidence="14 15" key="1">
    <citation type="journal article" date="2021" name="Nat. Plants">
        <title>The Taxus genome provides insights into paclitaxel biosynthesis.</title>
        <authorList>
            <person name="Xiong X."/>
            <person name="Gou J."/>
            <person name="Liao Q."/>
            <person name="Li Y."/>
            <person name="Zhou Q."/>
            <person name="Bi G."/>
            <person name="Li C."/>
            <person name="Du R."/>
            <person name="Wang X."/>
            <person name="Sun T."/>
            <person name="Guo L."/>
            <person name="Liang H."/>
            <person name="Lu P."/>
            <person name="Wu Y."/>
            <person name="Zhang Z."/>
            <person name="Ro D.K."/>
            <person name="Shang Y."/>
            <person name="Huang S."/>
            <person name="Yan J."/>
        </authorList>
    </citation>
    <scope>NUCLEOTIDE SEQUENCE [LARGE SCALE GENOMIC DNA]</scope>
    <source>
        <strain evidence="14">Ta-2019</strain>
    </source>
</reference>
<evidence type="ECO:0000256" key="1">
    <source>
        <dbReference type="ARBA" id="ARBA00004123"/>
    </source>
</evidence>
<dbReference type="InterPro" id="IPR010399">
    <property type="entry name" value="Tify_dom"/>
</dbReference>
<gene>
    <name evidence="14" type="ORF">KI387_012082</name>
</gene>
<dbReference type="InterPro" id="IPR045280">
    <property type="entry name" value="TIFY-like"/>
</dbReference>
<evidence type="ECO:0000256" key="3">
    <source>
        <dbReference type="ARBA" id="ARBA00022771"/>
    </source>
</evidence>
<dbReference type="Pfam" id="PF06203">
    <property type="entry name" value="CCT"/>
    <property type="match status" value="1"/>
</dbReference>
<evidence type="ECO:0000313" key="15">
    <source>
        <dbReference type="Proteomes" id="UP000824469"/>
    </source>
</evidence>
<feature type="domain" description="Tify" evidence="13">
    <location>
        <begin position="128"/>
        <end position="163"/>
    </location>
</feature>
<evidence type="ECO:0000259" key="13">
    <source>
        <dbReference type="PROSITE" id="PS51320"/>
    </source>
</evidence>
<keyword evidence="2" id="KW-0479">Metal-binding</keyword>
<dbReference type="GO" id="GO:0003677">
    <property type="term" value="F:DNA binding"/>
    <property type="evidence" value="ECO:0007669"/>
    <property type="project" value="UniProtKB-KW"/>
</dbReference>
<keyword evidence="7" id="KW-0010">Activator</keyword>
<proteinExistence type="predicted"/>
<comment type="caution">
    <text evidence="14">The sequence shown here is derived from an EMBL/GenBank/DDBJ whole genome shotgun (WGS) entry which is preliminary data.</text>
</comment>
<keyword evidence="4" id="KW-0862">Zinc</keyword>
<name>A0AA38CP72_TAXCH</name>
<evidence type="ECO:0000256" key="2">
    <source>
        <dbReference type="ARBA" id="ARBA00022723"/>
    </source>
</evidence>
<evidence type="ECO:0000256" key="7">
    <source>
        <dbReference type="ARBA" id="ARBA00023159"/>
    </source>
</evidence>
<feature type="non-terminal residue" evidence="14">
    <location>
        <position position="1"/>
    </location>
</feature>
<dbReference type="PANTHER" id="PTHR46125">
    <property type="entry name" value="GATA TRANSCRIPTION FACTOR 28"/>
    <property type="match status" value="1"/>
</dbReference>
<evidence type="ECO:0000256" key="11">
    <source>
        <dbReference type="SAM" id="MobiDB-lite"/>
    </source>
</evidence>
<dbReference type="GO" id="GO:0006355">
    <property type="term" value="P:regulation of DNA-templated transcription"/>
    <property type="evidence" value="ECO:0007669"/>
    <property type="project" value="InterPro"/>
</dbReference>
<dbReference type="PROSITE" id="PS51320">
    <property type="entry name" value="TIFY"/>
    <property type="match status" value="1"/>
</dbReference>
<evidence type="ECO:0000256" key="6">
    <source>
        <dbReference type="ARBA" id="ARBA00023125"/>
    </source>
</evidence>
<dbReference type="EMBL" id="JAHRHJ020000009">
    <property type="protein sequence ID" value="KAH9300499.1"/>
    <property type="molecule type" value="Genomic_DNA"/>
</dbReference>
<dbReference type="InterPro" id="IPR010402">
    <property type="entry name" value="CCT_domain"/>
</dbReference>
<dbReference type="PROSITE" id="PS51017">
    <property type="entry name" value="CCT"/>
    <property type="match status" value="1"/>
</dbReference>
<dbReference type="Proteomes" id="UP000824469">
    <property type="component" value="Unassembled WGS sequence"/>
</dbReference>
<evidence type="ECO:0000256" key="5">
    <source>
        <dbReference type="ARBA" id="ARBA00023015"/>
    </source>
</evidence>
<evidence type="ECO:0000313" key="14">
    <source>
        <dbReference type="EMBL" id="KAH9300499.1"/>
    </source>
</evidence>
<evidence type="ECO:0000256" key="4">
    <source>
        <dbReference type="ARBA" id="ARBA00022833"/>
    </source>
</evidence>
<keyword evidence="9 10" id="KW-0539">Nucleus</keyword>
<evidence type="ECO:0000259" key="12">
    <source>
        <dbReference type="PROSITE" id="PS51017"/>
    </source>
</evidence>
<keyword evidence="6" id="KW-0238">DNA-binding</keyword>
<evidence type="ECO:0000256" key="9">
    <source>
        <dbReference type="ARBA" id="ARBA00023242"/>
    </source>
</evidence>
<dbReference type="AlphaFoldDB" id="A0AA38CP72"/>
<accession>A0AA38CP72</accession>
<dbReference type="SMART" id="SM00979">
    <property type="entry name" value="TIFY"/>
    <property type="match status" value="1"/>
</dbReference>
<keyword evidence="3" id="KW-0863">Zinc-finger</keyword>
<dbReference type="Pfam" id="PF06200">
    <property type="entry name" value="tify"/>
    <property type="match status" value="1"/>
</dbReference>
<dbReference type="GO" id="GO:0005634">
    <property type="term" value="C:nucleus"/>
    <property type="evidence" value="ECO:0007669"/>
    <property type="project" value="UniProtKB-SubCell"/>
</dbReference>
<evidence type="ECO:0000256" key="10">
    <source>
        <dbReference type="PROSITE-ProRule" id="PRU00357"/>
    </source>
</evidence>
<dbReference type="GO" id="GO:0008270">
    <property type="term" value="F:zinc ion binding"/>
    <property type="evidence" value="ECO:0007669"/>
    <property type="project" value="UniProtKB-KW"/>
</dbReference>
<dbReference type="PANTHER" id="PTHR46125:SF27">
    <property type="entry name" value="GATA TRANSCRIPTION FACTOR 28"/>
    <property type="match status" value="1"/>
</dbReference>
<feature type="region of interest" description="Disordered" evidence="11">
    <location>
        <begin position="1"/>
        <end position="23"/>
    </location>
</feature>
<keyword evidence="15" id="KW-1185">Reference proteome</keyword>
<protein>
    <submittedName>
        <fullName evidence="14">Uncharacterized protein</fullName>
    </submittedName>
</protein>
<keyword evidence="5" id="KW-0805">Transcription regulation</keyword>
<organism evidence="14 15">
    <name type="scientific">Taxus chinensis</name>
    <name type="common">Chinese yew</name>
    <name type="synonym">Taxus wallichiana var. chinensis</name>
    <dbReference type="NCBI Taxonomy" id="29808"/>
    <lineage>
        <taxon>Eukaryota</taxon>
        <taxon>Viridiplantae</taxon>
        <taxon>Streptophyta</taxon>
        <taxon>Embryophyta</taxon>
        <taxon>Tracheophyta</taxon>
        <taxon>Spermatophyta</taxon>
        <taxon>Pinopsida</taxon>
        <taxon>Pinidae</taxon>
        <taxon>Conifers II</taxon>
        <taxon>Cupressales</taxon>
        <taxon>Taxaceae</taxon>
        <taxon>Taxus</taxon>
    </lineage>
</organism>
<comment type="subcellular location">
    <subcellularLocation>
        <location evidence="1 10">Nucleus</location>
    </subcellularLocation>
</comment>